<reference evidence="2" key="1">
    <citation type="journal article" date="2019" name="Int. J. Syst. Evol. Microbiol.">
        <title>The Global Catalogue of Microorganisms (GCM) 10K type strain sequencing project: providing services to taxonomists for standard genome sequencing and annotation.</title>
        <authorList>
            <consortium name="The Broad Institute Genomics Platform"/>
            <consortium name="The Broad Institute Genome Sequencing Center for Infectious Disease"/>
            <person name="Wu L."/>
            <person name="Ma J."/>
        </authorList>
    </citation>
    <scope>NUCLEOTIDE SEQUENCE [LARGE SCALE GENOMIC DNA]</scope>
    <source>
        <strain evidence="2">CGMCC 4.1621</strain>
    </source>
</reference>
<evidence type="ECO:0000313" key="2">
    <source>
        <dbReference type="Proteomes" id="UP001596410"/>
    </source>
</evidence>
<evidence type="ECO:0008006" key="3">
    <source>
        <dbReference type="Google" id="ProtNLM"/>
    </source>
</evidence>
<dbReference type="EMBL" id="JBHSZV010000029">
    <property type="protein sequence ID" value="MFC7062549.1"/>
    <property type="molecule type" value="Genomic_DNA"/>
</dbReference>
<dbReference type="Proteomes" id="UP001596410">
    <property type="component" value="Unassembled WGS sequence"/>
</dbReference>
<dbReference type="Gene3D" id="3.40.50.1000">
    <property type="entry name" value="HAD superfamily/HAD-like"/>
    <property type="match status" value="1"/>
</dbReference>
<gene>
    <name evidence="1" type="ORF">ACFQIC_11845</name>
</gene>
<dbReference type="RefSeq" id="WP_204712074.1">
    <property type="nucleotide sequence ID" value="NZ_JBHSZV010000029.1"/>
</dbReference>
<comment type="caution">
    <text evidence="1">The sequence shown here is derived from an EMBL/GenBank/DDBJ whole genome shotgun (WGS) entry which is preliminary data.</text>
</comment>
<evidence type="ECO:0000313" key="1">
    <source>
        <dbReference type="EMBL" id="MFC7062549.1"/>
    </source>
</evidence>
<sequence>MGYKPTVIFDFDGVIHSYTSGWKGADRIPDKPVHGIQEAINHIRDHYKVVVVSTRCYQTGGIDAINEWLNKYDIFVDDVTAEKPPAHVQIDDRAITFTGDTEGLLNTIQEFRPWNHS</sequence>
<dbReference type="SUPFAM" id="SSF56784">
    <property type="entry name" value="HAD-like"/>
    <property type="match status" value="1"/>
</dbReference>
<dbReference type="InterPro" id="IPR023214">
    <property type="entry name" value="HAD_sf"/>
</dbReference>
<accession>A0ABW2EJM3</accession>
<organism evidence="1 2">
    <name type="scientific">Halobacillus seohaensis</name>
    <dbReference type="NCBI Taxonomy" id="447421"/>
    <lineage>
        <taxon>Bacteria</taxon>
        <taxon>Bacillati</taxon>
        <taxon>Bacillota</taxon>
        <taxon>Bacilli</taxon>
        <taxon>Bacillales</taxon>
        <taxon>Bacillaceae</taxon>
        <taxon>Halobacillus</taxon>
    </lineage>
</organism>
<protein>
    <recommendedName>
        <fullName evidence="3">Polynucleotide kinase</fullName>
    </recommendedName>
</protein>
<proteinExistence type="predicted"/>
<name>A0ABW2EJM3_9BACI</name>
<dbReference type="InterPro" id="IPR036412">
    <property type="entry name" value="HAD-like_sf"/>
</dbReference>
<keyword evidence="2" id="KW-1185">Reference proteome</keyword>